<protein>
    <recommendedName>
        <fullName evidence="7">C2H2-type domain-containing protein</fullName>
    </recommendedName>
</protein>
<evidence type="ECO:0000256" key="3">
    <source>
        <dbReference type="ARBA" id="ARBA00022771"/>
    </source>
</evidence>
<dbReference type="SMART" id="SM00355">
    <property type="entry name" value="ZnF_C2H2"/>
    <property type="match status" value="3"/>
</dbReference>
<keyword evidence="4" id="KW-0862">Zinc</keyword>
<evidence type="ECO:0000256" key="2">
    <source>
        <dbReference type="ARBA" id="ARBA00022737"/>
    </source>
</evidence>
<reference evidence="8" key="1">
    <citation type="submission" date="2023-12" db="EMBL/GenBank/DDBJ databases">
        <authorList>
            <person name="Brown T."/>
        </authorList>
    </citation>
    <scope>NUCLEOTIDE SEQUENCE</scope>
</reference>
<evidence type="ECO:0000313" key="8">
    <source>
        <dbReference type="EMBL" id="CAK6441044.1"/>
    </source>
</evidence>
<evidence type="ECO:0000256" key="6">
    <source>
        <dbReference type="SAM" id="MobiDB-lite"/>
    </source>
</evidence>
<keyword evidence="1" id="KW-0479">Metal-binding</keyword>
<dbReference type="InterPro" id="IPR013087">
    <property type="entry name" value="Znf_C2H2_type"/>
</dbReference>
<dbReference type="EMBL" id="OY882859">
    <property type="protein sequence ID" value="CAK6441044.1"/>
    <property type="molecule type" value="Genomic_DNA"/>
</dbReference>
<feature type="compositionally biased region" description="Polar residues" evidence="6">
    <location>
        <begin position="510"/>
        <end position="521"/>
    </location>
</feature>
<dbReference type="SUPFAM" id="SSF57667">
    <property type="entry name" value="beta-beta-alpha zinc fingers"/>
    <property type="match status" value="2"/>
</dbReference>
<dbReference type="Pfam" id="PF00096">
    <property type="entry name" value="zf-C2H2"/>
    <property type="match status" value="2"/>
</dbReference>
<evidence type="ECO:0000256" key="1">
    <source>
        <dbReference type="ARBA" id="ARBA00022723"/>
    </source>
</evidence>
<dbReference type="PROSITE" id="PS00028">
    <property type="entry name" value="ZINC_FINGER_C2H2_1"/>
    <property type="match status" value="3"/>
</dbReference>
<feature type="domain" description="C2H2-type" evidence="7">
    <location>
        <begin position="545"/>
        <end position="574"/>
    </location>
</feature>
<organism evidence="8 9">
    <name type="scientific">Pipistrellus nathusii</name>
    <name type="common">Nathusius' pipistrelle</name>
    <dbReference type="NCBI Taxonomy" id="59473"/>
    <lineage>
        <taxon>Eukaryota</taxon>
        <taxon>Metazoa</taxon>
        <taxon>Chordata</taxon>
        <taxon>Craniata</taxon>
        <taxon>Vertebrata</taxon>
        <taxon>Euteleostomi</taxon>
        <taxon>Mammalia</taxon>
        <taxon>Eutheria</taxon>
        <taxon>Laurasiatheria</taxon>
        <taxon>Chiroptera</taxon>
        <taxon>Yangochiroptera</taxon>
        <taxon>Vespertilionidae</taxon>
        <taxon>Pipistrellus</taxon>
    </lineage>
</organism>
<evidence type="ECO:0000259" key="7">
    <source>
        <dbReference type="PROSITE" id="PS50157"/>
    </source>
</evidence>
<proteinExistence type="predicted"/>
<feature type="domain" description="C2H2-type" evidence="7">
    <location>
        <begin position="575"/>
        <end position="604"/>
    </location>
</feature>
<name>A0ABN9ZS91_PIPNA</name>
<dbReference type="Proteomes" id="UP001314169">
    <property type="component" value="Chromosome 2"/>
</dbReference>
<feature type="region of interest" description="Disordered" evidence="6">
    <location>
        <begin position="61"/>
        <end position="85"/>
    </location>
</feature>
<dbReference type="InterPro" id="IPR036236">
    <property type="entry name" value="Znf_C2H2_sf"/>
</dbReference>
<dbReference type="CDD" id="cd21575">
    <property type="entry name" value="KLF18_N"/>
    <property type="match status" value="1"/>
</dbReference>
<dbReference type="PANTHER" id="PTHR23235">
    <property type="entry name" value="KRUEPPEL-LIKE TRANSCRIPTION FACTOR"/>
    <property type="match status" value="1"/>
</dbReference>
<evidence type="ECO:0000256" key="5">
    <source>
        <dbReference type="PROSITE-ProRule" id="PRU00042"/>
    </source>
</evidence>
<accession>A0ABN9ZS91</accession>
<evidence type="ECO:0000256" key="4">
    <source>
        <dbReference type="ARBA" id="ARBA00022833"/>
    </source>
</evidence>
<dbReference type="PROSITE" id="PS50157">
    <property type="entry name" value="ZINC_FINGER_C2H2_2"/>
    <property type="match status" value="3"/>
</dbReference>
<feature type="region of interest" description="Disordered" evidence="6">
    <location>
        <begin position="494"/>
        <end position="532"/>
    </location>
</feature>
<gene>
    <name evidence="8" type="ORF">MPIPNATIZW_LOCUS9350</name>
</gene>
<sequence>MKRKGYVGLGFESGRIPELVTFLQDPTGEDLVQLSGNCEETHSLPQEIEEFLEEYFERLESRTPATPEPQSSMPLTGCGDESQHESIQSQVTTPMRPEVMISADSNIPETVLDQNSTMSPVNAFGMPTGELSETASVDQKVTSFDQRKPTATSSMMGVTDNPKTFFTDCQKTTITANNTTVSKEGSQMMTLSDGQTVYGGQKLLGGDQTRYGGQILLGGDHTHYEGQITFSGDQTRFGCQITFSGNQIRYGGQMPFGGDQTRYKGQIPFGEDQTRYGGQIPFSGDQTCYGGPMPFGRDQTRYGGQMPFGRDQTRYGGQMPFGGDQTRYKGQIPFGEDQTRYGGQIPFSGDQTCYGGQMPFSGDQTCYGGQMPFGGDQTCYGGQMPFGGDQTCYGGQMPFGEDQTRYGGQMPFGGDQTRFGGPMPFGGDQTSYGSQMAALKGGYPVTFIGNQIFTRGQVTTYSPDQTLYGGQMVTLKEEQMKAFNDDHTLYGSHMKPCQSSSLPNPGLPHCSSSHLTQGQSLEEQKSELKTQSRQFKKNLKVSKRFFCKYEGCDKSYSKVSYLQIHYRNHIGEKPHKCEWKGCTWEFTRLDALNRHKSKHTGERPHPCHICDKRFKRSDHLKQHMKSHH</sequence>
<feature type="domain" description="C2H2-type" evidence="7">
    <location>
        <begin position="605"/>
        <end position="628"/>
    </location>
</feature>
<dbReference type="PANTHER" id="PTHR23235:SF156">
    <property type="entry name" value="KRUPPEL-LIKE FACTOR 18"/>
    <property type="match status" value="1"/>
</dbReference>
<keyword evidence="3 5" id="KW-0863">Zinc-finger</keyword>
<dbReference type="Gene3D" id="3.30.160.60">
    <property type="entry name" value="Classic Zinc Finger"/>
    <property type="match status" value="3"/>
</dbReference>
<evidence type="ECO:0000313" key="9">
    <source>
        <dbReference type="Proteomes" id="UP001314169"/>
    </source>
</evidence>
<keyword evidence="9" id="KW-1185">Reference proteome</keyword>
<keyword evidence="2" id="KW-0677">Repeat</keyword>